<feature type="compositionally biased region" description="Polar residues" evidence="2">
    <location>
        <begin position="443"/>
        <end position="453"/>
    </location>
</feature>
<dbReference type="Pfam" id="PF22675">
    <property type="entry name" value="KH-I_KHDC4-BBP"/>
    <property type="match status" value="1"/>
</dbReference>
<proteinExistence type="predicted"/>
<evidence type="ECO:0000259" key="3">
    <source>
        <dbReference type="Pfam" id="PF22675"/>
    </source>
</evidence>
<accession>A0ABQ7YP57</accession>
<feature type="compositionally biased region" description="Polar residues" evidence="2">
    <location>
        <begin position="304"/>
        <end position="331"/>
    </location>
</feature>
<sequence>MTSTTSAPKISMFGAKSGFVIPKNKLSGSLIPIFQRGGGGAGKDNGTLTKLGKRKTKWGPDLTQDVAVKKARVLAYQVRIEAIHQCLNQSCANQLKMLVCTLYCSRKGRVLAYSKLFINVGINQLYLHLQKRLDQITQQLESGTHEAEANRETNSDIAEHLELEKREAIGEILELNPRFKAPPDYKPVLKEARLPIDVTEHSDFSFLSLIFGSQGDTQKQLEKETGAKVQVFGTKTGGEKVELSSSDENEIQTSWEELYFQISSDTYEKVDAAIAVIELLISSVSGNTGTEAAPPSRSEDVSTVPGNNNVTATDPNSEQPTVSSVQPSQTQLEEHGSSFPLASNQVPFHPHLNPSAPTLGNRIPDQELLTNPPFAQQPIHLNTSLRPDFQVPRPPDLFSFNLSSTPRPYSVVAPQGSLVQPGFSTLPPYSGSQVQPLGPRSTMRPSTFQTVPSSGFRPTLLPDMVSSNMSQSIRPLAPNLSLHPVAHQTGTEIPSVPFPSGISLKHLTEYASGGSLRPMSVSPHVSGRLAGPLPTYPSTNTAPRPFQGDFGFHPQSHISPRPNSQTVHLPPLVFRAPSVSPASQHFGQSFARSQHFGWQMDQPLNHLPRPFHGNVRSSNLQSFGPPLPRVMPRNFPEAQFPQRSAFFPPRPVFHNDNLNLNGQPQIRHRSNAGVHQVYDPFSPSDA</sequence>
<gene>
    <name evidence="4" type="ORF">HID58_076978</name>
</gene>
<dbReference type="EMBL" id="JAGKQM010000017">
    <property type="protein sequence ID" value="KAH0869956.1"/>
    <property type="molecule type" value="Genomic_DNA"/>
</dbReference>
<dbReference type="SUPFAM" id="SSF54791">
    <property type="entry name" value="Eukaryotic type KH-domain (KH-domain type I)"/>
    <property type="match status" value="1"/>
</dbReference>
<dbReference type="InterPro" id="IPR055256">
    <property type="entry name" value="KH_1_KHDC4/BBP-like"/>
</dbReference>
<keyword evidence="1" id="KW-0694">RNA-binding</keyword>
<name>A0ABQ7YP57_BRANA</name>
<reference evidence="4 5" key="1">
    <citation type="submission" date="2021-05" db="EMBL/GenBank/DDBJ databases">
        <title>Genome Assembly of Synthetic Allotetraploid Brassica napus Reveals Homoeologous Exchanges between Subgenomes.</title>
        <authorList>
            <person name="Davis J.T."/>
        </authorList>
    </citation>
    <scope>NUCLEOTIDE SEQUENCE [LARGE SCALE GENOMIC DNA]</scope>
    <source>
        <strain evidence="5">cv. Da-Ae</strain>
        <tissue evidence="4">Seedling</tissue>
    </source>
</reference>
<evidence type="ECO:0000313" key="4">
    <source>
        <dbReference type="EMBL" id="KAH0869956.1"/>
    </source>
</evidence>
<evidence type="ECO:0000256" key="2">
    <source>
        <dbReference type="SAM" id="MobiDB-lite"/>
    </source>
</evidence>
<dbReference type="InterPro" id="IPR036612">
    <property type="entry name" value="KH_dom_type_1_sf"/>
</dbReference>
<evidence type="ECO:0000313" key="5">
    <source>
        <dbReference type="Proteomes" id="UP000824890"/>
    </source>
</evidence>
<dbReference type="InterPro" id="IPR045071">
    <property type="entry name" value="BBP-like"/>
</dbReference>
<dbReference type="Proteomes" id="UP000824890">
    <property type="component" value="Unassembled WGS sequence"/>
</dbReference>
<evidence type="ECO:0000256" key="1">
    <source>
        <dbReference type="ARBA" id="ARBA00022884"/>
    </source>
</evidence>
<feature type="region of interest" description="Disordered" evidence="2">
    <location>
        <begin position="286"/>
        <end position="370"/>
    </location>
</feature>
<dbReference type="Gene3D" id="3.30.1370.10">
    <property type="entry name" value="K Homology domain, type 1"/>
    <property type="match status" value="1"/>
</dbReference>
<comment type="caution">
    <text evidence="4">The sequence shown here is derived from an EMBL/GenBank/DDBJ whole genome shotgun (WGS) entry which is preliminary data.</text>
</comment>
<protein>
    <recommendedName>
        <fullName evidence="3">KHDC4/BBP-like KH-domain type I domain-containing protein</fullName>
    </recommendedName>
</protein>
<organism evidence="4 5">
    <name type="scientific">Brassica napus</name>
    <name type="common">Rape</name>
    <dbReference type="NCBI Taxonomy" id="3708"/>
    <lineage>
        <taxon>Eukaryota</taxon>
        <taxon>Viridiplantae</taxon>
        <taxon>Streptophyta</taxon>
        <taxon>Embryophyta</taxon>
        <taxon>Tracheophyta</taxon>
        <taxon>Spermatophyta</taxon>
        <taxon>Magnoliopsida</taxon>
        <taxon>eudicotyledons</taxon>
        <taxon>Gunneridae</taxon>
        <taxon>Pentapetalae</taxon>
        <taxon>rosids</taxon>
        <taxon>malvids</taxon>
        <taxon>Brassicales</taxon>
        <taxon>Brassicaceae</taxon>
        <taxon>Brassiceae</taxon>
        <taxon>Brassica</taxon>
    </lineage>
</organism>
<feature type="domain" description="KHDC4/BBP-like KH-domain type I" evidence="3">
    <location>
        <begin position="201"/>
        <end position="281"/>
    </location>
</feature>
<keyword evidence="5" id="KW-1185">Reference proteome</keyword>
<feature type="region of interest" description="Disordered" evidence="2">
    <location>
        <begin position="430"/>
        <end position="455"/>
    </location>
</feature>
<dbReference type="PANTHER" id="PTHR11208">
    <property type="entry name" value="RNA-BINDING PROTEIN RELATED"/>
    <property type="match status" value="1"/>
</dbReference>
<dbReference type="PANTHER" id="PTHR11208:SF98">
    <property type="entry name" value="RNA-BINDING KH DOMAIN-CONTAINING PROTEIN"/>
    <property type="match status" value="1"/>
</dbReference>